<dbReference type="Pfam" id="PF01926">
    <property type="entry name" value="MMR_HSR1"/>
    <property type="match status" value="1"/>
</dbReference>
<dbReference type="InterPro" id="IPR031167">
    <property type="entry name" value="G_OBG"/>
</dbReference>
<dbReference type="Gene3D" id="3.10.110.10">
    <property type="entry name" value="Ubiquitin Conjugating Enzyme"/>
    <property type="match status" value="1"/>
</dbReference>
<feature type="domain" description="OBG-type G" evidence="3">
    <location>
        <begin position="703"/>
        <end position="992"/>
    </location>
</feature>
<dbReference type="InterPro" id="IPR013646">
    <property type="entry name" value="YGR210-like_G4"/>
</dbReference>
<dbReference type="CDD" id="cd11605">
    <property type="entry name" value="RWD_DRWD_ELF-like"/>
    <property type="match status" value="1"/>
</dbReference>
<name>A0AA36JFN6_9DINO</name>
<dbReference type="InterPro" id="IPR006073">
    <property type="entry name" value="GTP-bd"/>
</dbReference>
<feature type="coiled-coil region" evidence="2">
    <location>
        <begin position="224"/>
        <end position="251"/>
    </location>
</feature>
<gene>
    <name evidence="4" type="ORF">EVOR1521_LOCUS27173</name>
</gene>
<dbReference type="Gene3D" id="3.40.50.300">
    <property type="entry name" value="P-loop containing nucleotide triphosphate hydrolases"/>
    <property type="match status" value="1"/>
</dbReference>
<dbReference type="PANTHER" id="PTHR23305:SF1">
    <property type="entry name" value="OBG-TYPE G DOMAIN-CONTAINING PROTEIN"/>
    <property type="match status" value="1"/>
</dbReference>
<proteinExistence type="predicted"/>
<evidence type="ECO:0000313" key="5">
    <source>
        <dbReference type="Proteomes" id="UP001178507"/>
    </source>
</evidence>
<dbReference type="InterPro" id="IPR005645">
    <property type="entry name" value="FSH-like_dom"/>
</dbReference>
<dbReference type="Pfam" id="PF08438">
    <property type="entry name" value="YGR210-like_G4"/>
    <property type="match status" value="1"/>
</dbReference>
<evidence type="ECO:0000259" key="3">
    <source>
        <dbReference type="PROSITE" id="PS51710"/>
    </source>
</evidence>
<dbReference type="Proteomes" id="UP001178507">
    <property type="component" value="Unassembled WGS sequence"/>
</dbReference>
<reference evidence="4" key="1">
    <citation type="submission" date="2023-08" db="EMBL/GenBank/DDBJ databases">
        <authorList>
            <person name="Chen Y."/>
            <person name="Shah S."/>
            <person name="Dougan E. K."/>
            <person name="Thang M."/>
            <person name="Chan C."/>
        </authorList>
    </citation>
    <scope>NUCLEOTIDE SEQUENCE</scope>
</reference>
<dbReference type="SUPFAM" id="SSF54495">
    <property type="entry name" value="UBC-like"/>
    <property type="match status" value="1"/>
</dbReference>
<dbReference type="EMBL" id="CAUJNA010003556">
    <property type="protein sequence ID" value="CAJ1404789.1"/>
    <property type="molecule type" value="Genomic_DNA"/>
</dbReference>
<feature type="coiled-coil region" evidence="2">
    <location>
        <begin position="133"/>
        <end position="167"/>
    </location>
</feature>
<protein>
    <recommendedName>
        <fullName evidence="3">OBG-type G domain-containing protein</fullName>
    </recommendedName>
</protein>
<dbReference type="Gene3D" id="3.40.50.1820">
    <property type="entry name" value="alpha/beta hydrolase"/>
    <property type="match status" value="1"/>
</dbReference>
<evidence type="ECO:0000256" key="2">
    <source>
        <dbReference type="SAM" id="Coils"/>
    </source>
</evidence>
<dbReference type="PROSITE" id="PS51710">
    <property type="entry name" value="G_OBG"/>
    <property type="match status" value="1"/>
</dbReference>
<keyword evidence="2" id="KW-0175">Coiled coil</keyword>
<evidence type="ECO:0000313" key="4">
    <source>
        <dbReference type="EMBL" id="CAJ1404789.1"/>
    </source>
</evidence>
<dbReference type="PANTHER" id="PTHR23305">
    <property type="entry name" value="OBG GTPASE FAMILY"/>
    <property type="match status" value="1"/>
</dbReference>
<sequence length="1145" mass="124905">MPASLSRPSRTVAAAEAAGCLFRDAGRVELNSQEHFCLSWERWAEELAAAVAARQPWPLPPQSHEAPAPLLRLAEAAMNAFAAVWSGEVECQRLLRQVQDLQSQARSSAGNPARGAAAQAPLGEKEQQLAKALLQEEQEVWRLREREKALSEQLAAARASARKLKEQWAQQGASDLERQAALQAAKRHEMAAKQQFQDREAEIQSLRQSFQELSGQLAKKDAVQASLSKQIRQLNMQLQQSEQQRERLLSDLQEFFGSSRAQDYLLAMREKFDAPTPLAAPAAPLPLPAEIVIARARQFQFDTYDGSAMKLRVLCLHGRCQTSGTFQRKLEKIAGKSASFAEFVFIDGPLDLALQHGERVNTMKGWWEEGEARTLEVPRVRQALLDAWDALGPFDGVLGFSEGAAVAAALGPEAGSARLRQRALQAPLLGPSRGGAAVRGATSGVLARGLQERHGGAAGGEQRGGLAFRWRRMVGEHEGGHVLPTRAEDIKRVAAFLEAQREAPSAAPAALEEVEADPRTNQEQKDEVAVLAAMFEEELTIWQPTWPVRLSLRLLAKSGPSGALALRFLFPPGYPQKASCCCELEAEDFAWQAHRRELLEAAEVAREPLGFPSVAAMFGAAQAWVEEHGPRLAKAGVGVAEEAEEEEEETDSSAWWLREESEVDEALLAAAEQRARELLPESDTESGWARQCGAGSYGRSWDFVVGLVGKPSAGKSTLFNAATRLQGKEAAMAPHPFTTIDPNVGPGWFGAPCPSVELGIQEECFPEHGRVGLLRRFPLLVKDVAGLVPGAYMGRGRGNAFLNDLCDADSLIHVVDASGRSDAEGVDQGAAKGKQKEGTDPLDEVGWVRREIHLWIFCNVRAKWDTVRRKAKLARLNSSLQNLAAERLFALFTGYRASQQLAAQVYEATGHHLANLAEDVLTWTELHLHILVACFLRVRFPIVVALNKADTAEAAAHIPRVQAALGRSAVPVSARSELWLLQQQKKGHLTYAEGGGAESISLAATAPAEVKEQVEQLCKRVLGVYKSTGVMEVLSQAVSRRSPIFCCPVLDFASLESLQRNSGGYATAKAVAKPKLASMVMLRPLSTVEEVHAALKNEQMLRGDLVRAELLNLEAPPQAQVLRREDVLKGPKAMVLRILTNKKAK</sequence>
<dbReference type="GO" id="GO:0005737">
    <property type="term" value="C:cytoplasm"/>
    <property type="evidence" value="ECO:0007669"/>
    <property type="project" value="TreeGrafter"/>
</dbReference>
<accession>A0AA36JFN6</accession>
<dbReference type="InterPro" id="IPR016135">
    <property type="entry name" value="UBQ-conjugating_enzyme/RWD"/>
</dbReference>
<dbReference type="Pfam" id="PF03959">
    <property type="entry name" value="FSH1"/>
    <property type="match status" value="1"/>
</dbReference>
<dbReference type="InterPro" id="IPR027417">
    <property type="entry name" value="P-loop_NTPase"/>
</dbReference>
<dbReference type="GO" id="GO:0005525">
    <property type="term" value="F:GTP binding"/>
    <property type="evidence" value="ECO:0007669"/>
    <property type="project" value="InterPro"/>
</dbReference>
<dbReference type="AlphaFoldDB" id="A0AA36JFN6"/>
<evidence type="ECO:0000256" key="1">
    <source>
        <dbReference type="ARBA" id="ARBA00022741"/>
    </source>
</evidence>
<dbReference type="Gene3D" id="1.10.8.470">
    <property type="match status" value="1"/>
</dbReference>
<organism evidence="4 5">
    <name type="scientific">Effrenium voratum</name>
    <dbReference type="NCBI Taxonomy" id="2562239"/>
    <lineage>
        <taxon>Eukaryota</taxon>
        <taxon>Sar</taxon>
        <taxon>Alveolata</taxon>
        <taxon>Dinophyceae</taxon>
        <taxon>Suessiales</taxon>
        <taxon>Symbiodiniaceae</taxon>
        <taxon>Effrenium</taxon>
    </lineage>
</organism>
<dbReference type="InterPro" id="IPR029058">
    <property type="entry name" value="AB_hydrolase_fold"/>
</dbReference>
<dbReference type="GO" id="GO:0016887">
    <property type="term" value="F:ATP hydrolysis activity"/>
    <property type="evidence" value="ECO:0007669"/>
    <property type="project" value="TreeGrafter"/>
</dbReference>
<dbReference type="SUPFAM" id="SSF52540">
    <property type="entry name" value="P-loop containing nucleoside triphosphate hydrolases"/>
    <property type="match status" value="1"/>
</dbReference>
<dbReference type="PRINTS" id="PR00326">
    <property type="entry name" value="GTP1OBG"/>
</dbReference>
<keyword evidence="5" id="KW-1185">Reference proteome</keyword>
<keyword evidence="1" id="KW-0547">Nucleotide-binding</keyword>
<comment type="caution">
    <text evidence="4">The sequence shown here is derived from an EMBL/GenBank/DDBJ whole genome shotgun (WGS) entry which is preliminary data.</text>
</comment>